<dbReference type="PANTHER" id="PTHR46345:SF8">
    <property type="entry name" value="FORMIN 3, ISOFORM B"/>
    <property type="match status" value="1"/>
</dbReference>
<comment type="caution">
    <text evidence="5">The sequence shown here is derived from an EMBL/GenBank/DDBJ whole genome shotgun (WGS) entry which is preliminary data.</text>
</comment>
<accession>A0A814W3M8</accession>
<feature type="region of interest" description="Disordered" evidence="1">
    <location>
        <begin position="407"/>
        <end position="433"/>
    </location>
</feature>
<dbReference type="InterPro" id="IPR011989">
    <property type="entry name" value="ARM-like"/>
</dbReference>
<dbReference type="PANTHER" id="PTHR46345">
    <property type="entry name" value="INVERTED FORMIN-2"/>
    <property type="match status" value="1"/>
</dbReference>
<dbReference type="Pfam" id="PF06367">
    <property type="entry name" value="Drf_FH3"/>
    <property type="match status" value="1"/>
</dbReference>
<dbReference type="InterPro" id="IPR042201">
    <property type="entry name" value="FH2_Formin_sf"/>
</dbReference>
<dbReference type="Pfam" id="PF06371">
    <property type="entry name" value="Drf_GBD"/>
    <property type="match status" value="1"/>
</dbReference>
<dbReference type="SUPFAM" id="SSF48371">
    <property type="entry name" value="ARM repeat"/>
    <property type="match status" value="1"/>
</dbReference>
<protein>
    <submittedName>
        <fullName evidence="5">Uncharacterized protein</fullName>
    </submittedName>
</protein>
<dbReference type="AlphaFoldDB" id="A0A814W3M8"/>
<name>A0A814W3M8_9BILA</name>
<feature type="region of interest" description="Disordered" evidence="1">
    <location>
        <begin position="500"/>
        <end position="663"/>
    </location>
</feature>
<evidence type="ECO:0000259" key="3">
    <source>
        <dbReference type="PROSITE" id="PS51444"/>
    </source>
</evidence>
<dbReference type="InterPro" id="IPR010472">
    <property type="entry name" value="FH3_dom"/>
</dbReference>
<feature type="region of interest" description="Disordered" evidence="1">
    <location>
        <begin position="1"/>
        <end position="40"/>
    </location>
</feature>
<dbReference type="SUPFAM" id="SSF101447">
    <property type="entry name" value="Formin homology 2 domain (FH2 domain)"/>
    <property type="match status" value="1"/>
</dbReference>
<dbReference type="PROSITE" id="PS51444">
    <property type="entry name" value="FH2"/>
    <property type="match status" value="1"/>
</dbReference>
<feature type="domain" description="FH2" evidence="3">
    <location>
        <begin position="673"/>
        <end position="1067"/>
    </location>
</feature>
<proteinExistence type="predicted"/>
<feature type="compositionally biased region" description="Pro residues" evidence="1">
    <location>
        <begin position="624"/>
        <end position="655"/>
    </location>
</feature>
<feature type="compositionally biased region" description="Pro residues" evidence="1">
    <location>
        <begin position="605"/>
        <end position="617"/>
    </location>
</feature>
<feature type="region of interest" description="Disordered" evidence="1">
    <location>
        <begin position="1099"/>
        <end position="1123"/>
    </location>
</feature>
<feature type="domain" description="GBD/FH3" evidence="2">
    <location>
        <begin position="35"/>
        <end position="389"/>
    </location>
</feature>
<evidence type="ECO:0000313" key="5">
    <source>
        <dbReference type="EMBL" id="CAF1197192.1"/>
    </source>
</evidence>
<evidence type="ECO:0000313" key="4">
    <source>
        <dbReference type="EMBL" id="CAF0773618.1"/>
    </source>
</evidence>
<dbReference type="GO" id="GO:0031267">
    <property type="term" value="F:small GTPase binding"/>
    <property type="evidence" value="ECO:0007669"/>
    <property type="project" value="InterPro"/>
</dbReference>
<feature type="compositionally biased region" description="Low complexity" evidence="1">
    <location>
        <begin position="12"/>
        <end position="30"/>
    </location>
</feature>
<dbReference type="InterPro" id="IPR015425">
    <property type="entry name" value="FH2_Formin"/>
</dbReference>
<dbReference type="InterPro" id="IPR010473">
    <property type="entry name" value="GTPase-bd"/>
</dbReference>
<dbReference type="GO" id="GO:0003779">
    <property type="term" value="F:actin binding"/>
    <property type="evidence" value="ECO:0007669"/>
    <property type="project" value="InterPro"/>
</dbReference>
<organism evidence="5 7">
    <name type="scientific">Adineta steineri</name>
    <dbReference type="NCBI Taxonomy" id="433720"/>
    <lineage>
        <taxon>Eukaryota</taxon>
        <taxon>Metazoa</taxon>
        <taxon>Spiralia</taxon>
        <taxon>Gnathifera</taxon>
        <taxon>Rotifera</taxon>
        <taxon>Eurotatoria</taxon>
        <taxon>Bdelloidea</taxon>
        <taxon>Adinetida</taxon>
        <taxon>Adinetidae</taxon>
        <taxon>Adineta</taxon>
    </lineage>
</organism>
<evidence type="ECO:0000256" key="1">
    <source>
        <dbReference type="SAM" id="MobiDB-lite"/>
    </source>
</evidence>
<dbReference type="SMART" id="SM00498">
    <property type="entry name" value="FH2"/>
    <property type="match status" value="1"/>
</dbReference>
<dbReference type="Pfam" id="PF02181">
    <property type="entry name" value="FH2"/>
    <property type="match status" value="1"/>
</dbReference>
<dbReference type="Proteomes" id="UP000663877">
    <property type="component" value="Unassembled WGS sequence"/>
</dbReference>
<dbReference type="PROSITE" id="PS51232">
    <property type="entry name" value="GBD_FH3"/>
    <property type="match status" value="1"/>
</dbReference>
<dbReference type="SMART" id="SM01140">
    <property type="entry name" value="Drf_GBD"/>
    <property type="match status" value="1"/>
</dbReference>
<dbReference type="SMART" id="SM01139">
    <property type="entry name" value="Drf_FH3"/>
    <property type="match status" value="1"/>
</dbReference>
<dbReference type="GO" id="GO:0030036">
    <property type="term" value="P:actin cytoskeleton organization"/>
    <property type="evidence" value="ECO:0007669"/>
    <property type="project" value="InterPro"/>
</dbReference>
<dbReference type="Proteomes" id="UP000663832">
    <property type="component" value="Unassembled WGS sequence"/>
</dbReference>
<dbReference type="OrthoDB" id="26518at2759"/>
<dbReference type="InterPro" id="IPR014768">
    <property type="entry name" value="GBD/FH3_dom"/>
</dbReference>
<evidence type="ECO:0000259" key="2">
    <source>
        <dbReference type="PROSITE" id="PS51232"/>
    </source>
</evidence>
<reference evidence="5" key="1">
    <citation type="submission" date="2021-02" db="EMBL/GenBank/DDBJ databases">
        <authorList>
            <person name="Nowell W R."/>
        </authorList>
    </citation>
    <scope>NUCLEOTIDE SEQUENCE</scope>
</reference>
<evidence type="ECO:0000313" key="7">
    <source>
        <dbReference type="Proteomes" id="UP000663832"/>
    </source>
</evidence>
<keyword evidence="7" id="KW-1185">Reference proteome</keyword>
<feature type="compositionally biased region" description="Polar residues" evidence="1">
    <location>
        <begin position="423"/>
        <end position="433"/>
    </location>
</feature>
<dbReference type="EMBL" id="CAJNOI010000009">
    <property type="protein sequence ID" value="CAF0773618.1"/>
    <property type="molecule type" value="Genomic_DNA"/>
</dbReference>
<dbReference type="Gene3D" id="1.25.10.10">
    <property type="entry name" value="Leucine-rich Repeat Variant"/>
    <property type="match status" value="1"/>
</dbReference>
<dbReference type="EMBL" id="CAJNOM010000186">
    <property type="protein sequence ID" value="CAF1197192.1"/>
    <property type="molecule type" value="Genomic_DNA"/>
</dbReference>
<dbReference type="EMBL" id="CAJNOM010000249">
    <property type="protein sequence ID" value="CAF1282673.1"/>
    <property type="molecule type" value="Genomic_DNA"/>
</dbReference>
<evidence type="ECO:0000313" key="6">
    <source>
        <dbReference type="EMBL" id="CAF1282673.1"/>
    </source>
</evidence>
<gene>
    <name evidence="4" type="ORF">BJG266_LOCUS3710</name>
    <name evidence="5" type="ORF">QVE165_LOCUS25594</name>
    <name evidence="6" type="ORF">QVE165_LOCUS30237</name>
</gene>
<dbReference type="Gene3D" id="1.20.58.2220">
    <property type="entry name" value="Formin, FH2 domain"/>
    <property type="match status" value="1"/>
</dbReference>
<dbReference type="InterPro" id="IPR016024">
    <property type="entry name" value="ARM-type_fold"/>
</dbReference>
<sequence>MRRVYIPPALSPKPTSNTTTLLNSSITPSTKTSLAPPRSSIYRPDSFREYIQRQTVIKPVRGRELFIRSARRIIEQIRDKKQRLTNDQQKFSTYEEAISIFNDLTFMKCVLLKKKLSDSNNRTWTIEFAEQGGLHALLTYLEQITTKGLSLVDAILVNETLQCLRAMMNISELFEHIASNPQYVDSITKVLTVPSIEIRMRVFELLTALCVFSQTGYELVLKALEDFEAYNNLSNMFVVILEQLKHSVIPKHKWSAIALLNGILSSTEAMEKRLSYRNILYSNGFLSILEQARADEDQDIDIQIDSFIEEQQRDEEEFLGHFDQNDNQAVCQAITLQLATDEKDSAVFLTAMQLLYSMLSYSNSVEREKVLQDLLQFISQAQEKKTERKTIEKEVQTDFVPLADIKSSSTHQEVPDIPKPTPVLTNEQPSQKLNEIPPTSMLINTKTMTDTELRLIQSSAPEDVPLLLPTNLNQTFAIPPPPPLPANLQVTPTFIPPPPPLPANLQVTPSAIPPPPPLPANLQVTPSAIPPPPPLPANLQVTPSVIPPPPPFPGNMQVNSSNIPPPPPLPSSGFGGIPPPPPLPSSGFGGIPPPPPLPSSGFGGVPPPPPPPPPPLPSSGFGGVPPPPPPPPGLPGAPPPPPPPPSGFPGAPAPPMLAQFGNNTSTTGLSALVDSIPKPKGQVRRLQWKKLPQTILGMFDFVDTFPYTYFLSATSQFWMDVNKKVDAQINFTQLENCFKVNKENNNTTLPTKAKATTILPCNRSIAINVFLKKFHFNDAHTFLQSLQDSESNLNGECLRMLLKVLPTSDEIILVHDSPREQWTLPEEFIHEVGSLSSYEFRTRTRILIIEFDETFDDLKRKFETVIKIITFLQADSSLKQLARSLLSVGDFLNYGSYAGNAFGFRLDILDQLHDIRSTEYRNLLGVLLENAPQNFKFIDGLKPLLADDIQFKLVKAEYIDWKKKIDDGLKQINFLQDEQIIKQYKLFYEQSSLKLNNTLDPLVNECDKQEKELMKQFGETDLNEFNYDSCCTIFRHLIEHVEKENKEREKSLISTKVLLNSTKTLPVQQKTNLINGNLMNKTTDNNFLDSLMTELKQNKFATTPRRRRPRLGLFDDGDEREIK</sequence>